<reference evidence="4" key="1">
    <citation type="submission" date="2018-05" db="EMBL/GenBank/DDBJ databases">
        <authorList>
            <person name="Du Z."/>
            <person name="Wang X."/>
        </authorList>
    </citation>
    <scope>NUCLEOTIDE SEQUENCE [LARGE SCALE GENOMIC DNA]</scope>
    <source>
        <strain evidence="4">WDS4C29</strain>
    </source>
</reference>
<gene>
    <name evidence="3" type="ORF">DFK10_06520</name>
</gene>
<evidence type="ECO:0000313" key="3">
    <source>
        <dbReference type="EMBL" id="PWG17418.1"/>
    </source>
</evidence>
<dbReference type="Gene3D" id="3.40.190.10">
    <property type="entry name" value="Periplasmic binding protein-like II"/>
    <property type="match status" value="2"/>
</dbReference>
<feature type="chain" id="PRO_5015917133" evidence="2">
    <location>
        <begin position="22"/>
        <end position="348"/>
    </location>
</feature>
<organism evidence="3 4">
    <name type="scientific">Salibaculum griseiflavum</name>
    <dbReference type="NCBI Taxonomy" id="1914409"/>
    <lineage>
        <taxon>Bacteria</taxon>
        <taxon>Pseudomonadati</taxon>
        <taxon>Pseudomonadota</taxon>
        <taxon>Alphaproteobacteria</taxon>
        <taxon>Rhodobacterales</taxon>
        <taxon>Roseobacteraceae</taxon>
        <taxon>Salibaculum</taxon>
    </lineage>
</organism>
<comment type="caution">
    <text evidence="3">The sequence shown here is derived from an EMBL/GenBank/DDBJ whole genome shotgun (WGS) entry which is preliminary data.</text>
</comment>
<dbReference type="PANTHER" id="PTHR30222">
    <property type="entry name" value="SPERMIDINE/PUTRESCINE-BINDING PERIPLASMIC PROTEIN"/>
    <property type="match status" value="1"/>
</dbReference>
<dbReference type="SUPFAM" id="SSF53850">
    <property type="entry name" value="Periplasmic binding protein-like II"/>
    <property type="match status" value="1"/>
</dbReference>
<name>A0A2V1P6K2_9RHOB</name>
<dbReference type="PANTHER" id="PTHR30222:SF17">
    <property type="entry name" value="SPERMIDINE_PUTRESCINE-BINDING PERIPLASMIC PROTEIN"/>
    <property type="match status" value="1"/>
</dbReference>
<evidence type="ECO:0000313" key="4">
    <source>
        <dbReference type="Proteomes" id="UP000245293"/>
    </source>
</evidence>
<dbReference type="OrthoDB" id="9769319at2"/>
<keyword evidence="1 2" id="KW-0732">Signal</keyword>
<accession>A0A2V1P6K2</accession>
<dbReference type="AlphaFoldDB" id="A0A2V1P6K2"/>
<evidence type="ECO:0000256" key="2">
    <source>
        <dbReference type="SAM" id="SignalP"/>
    </source>
</evidence>
<dbReference type="Pfam" id="PF13416">
    <property type="entry name" value="SBP_bac_8"/>
    <property type="match status" value="1"/>
</dbReference>
<protein>
    <submittedName>
        <fullName evidence="3">Polyamine ABC transporter substrate-binding protein</fullName>
    </submittedName>
</protein>
<dbReference type="Proteomes" id="UP000245293">
    <property type="component" value="Unassembled WGS sequence"/>
</dbReference>
<dbReference type="RefSeq" id="WP_109387818.1">
    <property type="nucleotide sequence ID" value="NZ_QETF01000005.1"/>
</dbReference>
<evidence type="ECO:0000256" key="1">
    <source>
        <dbReference type="ARBA" id="ARBA00022729"/>
    </source>
</evidence>
<feature type="signal peptide" evidence="2">
    <location>
        <begin position="1"/>
        <end position="21"/>
    </location>
</feature>
<sequence>MKLTTYLGAASVAALATAVSAQDADLLVFDWSGYEEEGFYQQYIDTHGSAPTFAFFGEEEEAFQKLRSGFRADISHPCPHSVQKWRDAGLIEPWDISQIPSYATLAENFKTDSVFTDGDDVYFIPADNGATALLYNTEEVSAEDAASLQVFLDPAYAGRTSLPDNVDDSFALAYLATGTTDWTQATQEDFERAAAWLREAHQNARTYWADGAELNQLMATGEVVVAWSWNESYVGLADEGHPVAFNREAEEGSSQWFCGYVNLVDGPGSEEKAHDFVEAWLQPSSAEYIVNEWGYAHANTEAMASFDDETLAAVGMGQPSTPVLAQLPMDIELREQMIETFERIKAGF</sequence>
<proteinExistence type="predicted"/>
<keyword evidence="4" id="KW-1185">Reference proteome</keyword>
<dbReference type="InterPro" id="IPR006059">
    <property type="entry name" value="SBP"/>
</dbReference>
<dbReference type="EMBL" id="QETF01000005">
    <property type="protein sequence ID" value="PWG17418.1"/>
    <property type="molecule type" value="Genomic_DNA"/>
</dbReference>